<reference evidence="2" key="1">
    <citation type="submission" date="2017-01" db="EMBL/GenBank/DDBJ databases">
        <authorList>
            <person name="Wang Y."/>
            <person name="White M."/>
            <person name="Kvist S."/>
            <person name="Moncalvo J.-M."/>
        </authorList>
    </citation>
    <scope>NUCLEOTIDE SEQUENCE [LARGE SCALE GENOMIC DNA]</scope>
    <source>
        <strain evidence="2">ID-206-W2</strain>
    </source>
</reference>
<evidence type="ECO:0000313" key="1">
    <source>
        <dbReference type="EMBL" id="OMJ27021.1"/>
    </source>
</evidence>
<evidence type="ECO:0000313" key="2">
    <source>
        <dbReference type="Proteomes" id="UP000187429"/>
    </source>
</evidence>
<dbReference type="Proteomes" id="UP000187429">
    <property type="component" value="Unassembled WGS sequence"/>
</dbReference>
<proteinExistence type="predicted"/>
<sequence>MSAVCCYSLEKVSDDATGIAMNVVKSATAQRMENVRIVDGAYKSKFIFCKIKTPETVKHILLDCRKNVRAERAVQKSSAFFNLVEVSWQDPGGGVKT</sequence>
<dbReference type="EMBL" id="LSSM01001222">
    <property type="protein sequence ID" value="OMJ27021.1"/>
    <property type="molecule type" value="Genomic_DNA"/>
</dbReference>
<comment type="caution">
    <text evidence="1">The sequence shown here is derived from an EMBL/GenBank/DDBJ whole genome shotgun (WGS) entry which is preliminary data.</text>
</comment>
<accession>A0A1R1YJD2</accession>
<organism evidence="1 2">
    <name type="scientific">Smittium culicis</name>
    <dbReference type="NCBI Taxonomy" id="133412"/>
    <lineage>
        <taxon>Eukaryota</taxon>
        <taxon>Fungi</taxon>
        <taxon>Fungi incertae sedis</taxon>
        <taxon>Zoopagomycota</taxon>
        <taxon>Kickxellomycotina</taxon>
        <taxon>Harpellomycetes</taxon>
        <taxon>Harpellales</taxon>
        <taxon>Legeriomycetaceae</taxon>
        <taxon>Smittium</taxon>
    </lineage>
</organism>
<protein>
    <submittedName>
        <fullName evidence="1">Uncharacterized protein</fullName>
    </submittedName>
</protein>
<dbReference type="OrthoDB" id="10429100at2759"/>
<keyword evidence="2" id="KW-1185">Reference proteome</keyword>
<dbReference type="AlphaFoldDB" id="A0A1R1YJD2"/>
<gene>
    <name evidence="1" type="ORF">AYI69_g3557</name>
</gene>
<name>A0A1R1YJD2_9FUNG</name>